<reference evidence="1 2" key="1">
    <citation type="submission" date="2019-02" db="EMBL/GenBank/DDBJ databases">
        <authorList>
            <person name="Khodamoradi S."/>
            <person name="Hahnke R.L."/>
            <person name="Kaempfer P."/>
            <person name="Schumann P."/>
            <person name="Rohde M."/>
            <person name="Steinert M."/>
            <person name="Luzhetskyy A."/>
            <person name="Wink J."/>
            <person name="Ruckert C."/>
        </authorList>
    </citation>
    <scope>NUCLEOTIDE SEQUENCE [LARGE SCALE GENOMIC DNA]</scope>
    <source>
        <strain evidence="1 2">M2</strain>
        <plasmid evidence="2">phim2</plasmid>
    </source>
</reference>
<dbReference type="EMBL" id="CP036456">
    <property type="protein sequence ID" value="QBI56859.1"/>
    <property type="molecule type" value="Genomic_DNA"/>
</dbReference>
<dbReference type="KEGG" id="strr:EKD16_25595"/>
<evidence type="ECO:0000313" key="2">
    <source>
        <dbReference type="Proteomes" id="UP000292235"/>
    </source>
</evidence>
<evidence type="ECO:0000313" key="1">
    <source>
        <dbReference type="EMBL" id="QBI56859.1"/>
    </source>
</evidence>
<proteinExistence type="predicted"/>
<organism evidence="1 2">
    <name type="scientific">Streptomonospora litoralis</name>
    <dbReference type="NCBI Taxonomy" id="2498135"/>
    <lineage>
        <taxon>Bacteria</taxon>
        <taxon>Bacillati</taxon>
        <taxon>Actinomycetota</taxon>
        <taxon>Actinomycetes</taxon>
        <taxon>Streptosporangiales</taxon>
        <taxon>Nocardiopsidaceae</taxon>
        <taxon>Streptomonospora</taxon>
    </lineage>
</organism>
<accession>A0A4P6QB28</accession>
<sequence length="143" mass="15822">MQHTYSTTYTRAHRDLEYDAHSVISAYLALADGHTPTSTSAIDRIEQITARLRTEIQAARDAGHRIDAPHSPEDMDADHDHYQAFVDHDCPCPHHGHPDAVDDVAAERDKLRAALAGLLGDPDECRERYTTSALRRMAGLAPA</sequence>
<dbReference type="GeneID" id="39493878"/>
<keyword evidence="2" id="KW-1185">Reference proteome</keyword>
<geneLocation type="plasmid" evidence="2">
    <name>phim2</name>
</geneLocation>
<gene>
    <name evidence="1" type="ORF">EKD16_25595</name>
</gene>
<dbReference type="RefSeq" id="WP_131103018.1">
    <property type="nucleotide sequence ID" value="NZ_CP036456.1"/>
</dbReference>
<keyword evidence="1" id="KW-0614">Plasmid</keyword>
<protein>
    <submittedName>
        <fullName evidence="1">Uncharacterized protein</fullName>
    </submittedName>
</protein>
<dbReference type="AlphaFoldDB" id="A0A4P6QB28"/>
<dbReference type="Proteomes" id="UP000292235">
    <property type="component" value="Plasmid phiM2"/>
</dbReference>
<name>A0A4P6QB28_9ACTN</name>